<dbReference type="Pfam" id="PF00839">
    <property type="entry name" value="Cys_rich_FGFR"/>
    <property type="match status" value="1"/>
</dbReference>
<proteinExistence type="predicted"/>
<evidence type="ECO:0000313" key="2">
    <source>
        <dbReference type="EMBL" id="MQY45022.1"/>
    </source>
</evidence>
<dbReference type="PANTHER" id="PTHR11884:SF1">
    <property type="entry name" value="GOLGI APPARATUS PROTEIN 1"/>
    <property type="match status" value="1"/>
</dbReference>
<dbReference type="EMBL" id="WIXI01000022">
    <property type="protein sequence ID" value="MQY45022.1"/>
    <property type="molecule type" value="Genomic_DNA"/>
</dbReference>
<evidence type="ECO:0000313" key="3">
    <source>
        <dbReference type="Proteomes" id="UP000435138"/>
    </source>
</evidence>
<dbReference type="InterPro" id="IPR039728">
    <property type="entry name" value="GLG1"/>
</dbReference>
<keyword evidence="1" id="KW-0732">Signal</keyword>
<name>A0A6A8A1X7_9HYPH</name>
<evidence type="ECO:0008006" key="4">
    <source>
        <dbReference type="Google" id="ProtNLM"/>
    </source>
</evidence>
<accession>A0A6A8A1X7</accession>
<protein>
    <recommendedName>
        <fullName evidence="4">Cysteine rich repeat protein</fullName>
    </recommendedName>
</protein>
<feature type="chain" id="PRO_5025386829" description="Cysteine rich repeat protein" evidence="1">
    <location>
        <begin position="28"/>
        <end position="143"/>
    </location>
</feature>
<reference evidence="2 3" key="1">
    <citation type="submission" date="2019-11" db="EMBL/GenBank/DDBJ databases">
        <title>Genome analysis of Rhizobacterium cereale a novel genus and species isolated from maize roots in North Spain.</title>
        <authorList>
            <person name="Menendez E."/>
            <person name="Flores-Felix J.D."/>
            <person name="Ramirez-Bahena M.-H."/>
            <person name="Igual J.M."/>
            <person name="Garcia-Fraile P."/>
            <person name="Peix A."/>
            <person name="Velazquez E."/>
        </authorList>
    </citation>
    <scope>NUCLEOTIDE SEQUENCE [LARGE SCALE GENOMIC DNA]</scope>
    <source>
        <strain evidence="2 3">RZME27</strain>
    </source>
</reference>
<dbReference type="RefSeq" id="WP_153352713.1">
    <property type="nucleotide sequence ID" value="NZ_WIXI01000022.1"/>
</dbReference>
<dbReference type="AlphaFoldDB" id="A0A6A8A1X7"/>
<dbReference type="InterPro" id="IPR001893">
    <property type="entry name" value="Cys-rich_GLG1_repeat"/>
</dbReference>
<dbReference type="GO" id="GO:0016020">
    <property type="term" value="C:membrane"/>
    <property type="evidence" value="ECO:0007669"/>
    <property type="project" value="InterPro"/>
</dbReference>
<dbReference type="Proteomes" id="UP000435138">
    <property type="component" value="Unassembled WGS sequence"/>
</dbReference>
<feature type="signal peptide" evidence="1">
    <location>
        <begin position="1"/>
        <end position="27"/>
    </location>
</feature>
<evidence type="ECO:0000256" key="1">
    <source>
        <dbReference type="SAM" id="SignalP"/>
    </source>
</evidence>
<sequence length="143" mass="15337">MGRTMKVVNVAVVGMLLQFAGMTAVQAQTLSYGEAMTKLAQDCGSDVKKHCDGINLGSGRIAECLQKNSARISPTCSGSLTTVFTSVEKREQAQGAYEKVCRGDMARRCKGVKGDGYILACLNKAHSRVGKECNQTIIDAGWR</sequence>
<gene>
    <name evidence="2" type="ORF">GAO09_02900</name>
</gene>
<comment type="caution">
    <text evidence="2">The sequence shown here is derived from an EMBL/GenBank/DDBJ whole genome shotgun (WGS) entry which is preliminary data.</text>
</comment>
<dbReference type="PANTHER" id="PTHR11884">
    <property type="entry name" value="SELECTIN LIGAND RELATED"/>
    <property type="match status" value="1"/>
</dbReference>
<keyword evidence="3" id="KW-1185">Reference proteome</keyword>
<organism evidence="2 3">
    <name type="scientific">Endobacterium cereale</name>
    <dbReference type="NCBI Taxonomy" id="2663029"/>
    <lineage>
        <taxon>Bacteria</taxon>
        <taxon>Pseudomonadati</taxon>
        <taxon>Pseudomonadota</taxon>
        <taxon>Alphaproteobacteria</taxon>
        <taxon>Hyphomicrobiales</taxon>
        <taxon>Rhizobiaceae</taxon>
        <taxon>Endobacterium</taxon>
    </lineage>
</organism>